<reference evidence="2" key="1">
    <citation type="submission" date="2021-01" db="EMBL/GenBank/DDBJ databases">
        <authorList>
            <consortium name="Genoscope - CEA"/>
            <person name="William W."/>
        </authorList>
    </citation>
    <scope>NUCLEOTIDE SEQUENCE</scope>
</reference>
<protein>
    <submittedName>
        <fullName evidence="2">Uncharacterized protein</fullName>
    </submittedName>
</protein>
<gene>
    <name evidence="2" type="ORF">PSON_ATCC_30995.1.T0090241</name>
</gene>
<proteinExistence type="predicted"/>
<name>A0A8S1KNV2_9CILI</name>
<accession>A0A8S1KNV2</accession>
<evidence type="ECO:0000313" key="2">
    <source>
        <dbReference type="EMBL" id="CAD8055435.1"/>
    </source>
</evidence>
<keyword evidence="3" id="KW-1185">Reference proteome</keyword>
<feature type="region of interest" description="Disordered" evidence="1">
    <location>
        <begin position="66"/>
        <end position="111"/>
    </location>
</feature>
<sequence>MHEFDTKQGKLFYTVYMMHQQRQIDTKQKGKLKDLIIQKHPSLNKIETDNTTIARRSLLNLAKIEGIEEKEKEKDQDKEEVEKNRPIRIQPILTNSKYKQSRSQMSSPLHK</sequence>
<evidence type="ECO:0000256" key="1">
    <source>
        <dbReference type="SAM" id="MobiDB-lite"/>
    </source>
</evidence>
<evidence type="ECO:0000313" key="3">
    <source>
        <dbReference type="Proteomes" id="UP000692954"/>
    </source>
</evidence>
<dbReference type="Proteomes" id="UP000692954">
    <property type="component" value="Unassembled WGS sequence"/>
</dbReference>
<feature type="compositionally biased region" description="Basic and acidic residues" evidence="1">
    <location>
        <begin position="66"/>
        <end position="85"/>
    </location>
</feature>
<dbReference type="AlphaFoldDB" id="A0A8S1KNV2"/>
<comment type="caution">
    <text evidence="2">The sequence shown here is derived from an EMBL/GenBank/DDBJ whole genome shotgun (WGS) entry which is preliminary data.</text>
</comment>
<dbReference type="EMBL" id="CAJJDN010000009">
    <property type="protein sequence ID" value="CAD8055435.1"/>
    <property type="molecule type" value="Genomic_DNA"/>
</dbReference>
<organism evidence="2 3">
    <name type="scientific">Paramecium sonneborni</name>
    <dbReference type="NCBI Taxonomy" id="65129"/>
    <lineage>
        <taxon>Eukaryota</taxon>
        <taxon>Sar</taxon>
        <taxon>Alveolata</taxon>
        <taxon>Ciliophora</taxon>
        <taxon>Intramacronucleata</taxon>
        <taxon>Oligohymenophorea</taxon>
        <taxon>Peniculida</taxon>
        <taxon>Parameciidae</taxon>
        <taxon>Paramecium</taxon>
    </lineage>
</organism>
<feature type="compositionally biased region" description="Polar residues" evidence="1">
    <location>
        <begin position="92"/>
        <end position="111"/>
    </location>
</feature>